<evidence type="ECO:0000256" key="1">
    <source>
        <dbReference type="SAM" id="Coils"/>
    </source>
</evidence>
<dbReference type="Proteomes" id="UP001255856">
    <property type="component" value="Unassembled WGS sequence"/>
</dbReference>
<dbReference type="PANTHER" id="PTHR32114:SF2">
    <property type="entry name" value="ABC TRANSPORTER ABCH.3"/>
    <property type="match status" value="1"/>
</dbReference>
<organism evidence="3 4">
    <name type="scientific">Prototheca wickerhamii</name>
    <dbReference type="NCBI Taxonomy" id="3111"/>
    <lineage>
        <taxon>Eukaryota</taxon>
        <taxon>Viridiplantae</taxon>
        <taxon>Chlorophyta</taxon>
        <taxon>core chlorophytes</taxon>
        <taxon>Trebouxiophyceae</taxon>
        <taxon>Chlorellales</taxon>
        <taxon>Chlorellaceae</taxon>
        <taxon>Prototheca</taxon>
    </lineage>
</organism>
<dbReference type="Gene3D" id="3.40.50.300">
    <property type="entry name" value="P-loop containing nucleotide triphosphate hydrolases"/>
    <property type="match status" value="2"/>
</dbReference>
<dbReference type="CDD" id="cd00267">
    <property type="entry name" value="ABC_ATPase"/>
    <property type="match status" value="1"/>
</dbReference>
<dbReference type="SUPFAM" id="SSF52540">
    <property type="entry name" value="P-loop containing nucleoside triphosphate hydrolases"/>
    <property type="match status" value="1"/>
</dbReference>
<evidence type="ECO:0000313" key="3">
    <source>
        <dbReference type="EMBL" id="KAK2075679.1"/>
    </source>
</evidence>
<dbReference type="SUPFAM" id="SSF56300">
    <property type="entry name" value="Metallo-dependent phosphatases"/>
    <property type="match status" value="1"/>
</dbReference>
<reference evidence="3" key="1">
    <citation type="submission" date="2021-01" db="EMBL/GenBank/DDBJ databases">
        <authorList>
            <person name="Eckstrom K.M.E."/>
        </authorList>
    </citation>
    <scope>NUCLEOTIDE SEQUENCE</scope>
    <source>
        <strain evidence="3">UVCC 0001</strain>
    </source>
</reference>
<accession>A0AAD9ID42</accession>
<protein>
    <recommendedName>
        <fullName evidence="2">Calcineurin-like phosphoesterase domain-containing protein</fullName>
    </recommendedName>
</protein>
<dbReference type="Pfam" id="PF00149">
    <property type="entry name" value="Metallophos"/>
    <property type="match status" value="1"/>
</dbReference>
<dbReference type="PANTHER" id="PTHR32114">
    <property type="entry name" value="ABC TRANSPORTER ABCH.3"/>
    <property type="match status" value="1"/>
</dbReference>
<feature type="coiled-coil region" evidence="1">
    <location>
        <begin position="600"/>
        <end position="652"/>
    </location>
</feature>
<gene>
    <name evidence="3" type="ORF">QBZ16_001787</name>
</gene>
<name>A0AAD9ID42_PROWI</name>
<comment type="caution">
    <text evidence="3">The sequence shown here is derived from an EMBL/GenBank/DDBJ whole genome shotgun (WGS) entry which is preliminary data.</text>
</comment>
<dbReference type="Gene3D" id="3.60.21.10">
    <property type="match status" value="1"/>
</dbReference>
<proteinExistence type="predicted"/>
<dbReference type="GO" id="GO:0016787">
    <property type="term" value="F:hydrolase activity"/>
    <property type="evidence" value="ECO:0007669"/>
    <property type="project" value="InterPro"/>
</dbReference>
<dbReference type="InterPro" id="IPR004843">
    <property type="entry name" value="Calcineurin-like_PHP"/>
</dbReference>
<dbReference type="InterPro" id="IPR029052">
    <property type="entry name" value="Metallo-depent_PP-like"/>
</dbReference>
<dbReference type="EMBL" id="JASFZW010000014">
    <property type="protein sequence ID" value="KAK2075679.1"/>
    <property type="molecule type" value="Genomic_DNA"/>
</dbReference>
<evidence type="ECO:0000313" key="4">
    <source>
        <dbReference type="Proteomes" id="UP001255856"/>
    </source>
</evidence>
<dbReference type="AlphaFoldDB" id="A0AAD9ID42"/>
<dbReference type="InterPro" id="IPR027417">
    <property type="entry name" value="P-loop_NTPase"/>
</dbReference>
<evidence type="ECO:0000259" key="2">
    <source>
        <dbReference type="Pfam" id="PF00149"/>
    </source>
</evidence>
<keyword evidence="4" id="KW-1185">Reference proteome</keyword>
<keyword evidence="1" id="KW-0175">Coiled coil</keyword>
<sequence>MHAPVRGTGRWRSLARARALQARRSSGAASLTTDLPSWIEPDPLWSTPQTWVVFSDLHVSPTSKDTALKVLDAVHEHAASRNAGVLFLGDFWHTRGSLHVPTLNATLCALRAWTQPLLMLVGNHDQVSLGGEEHALTPLSACSERVHVFERPTLWNGALWLPYRAGKEGLVSALEHARGQGSSTTPVHAVFAHADVRGACLNEAVRAREGLDPGCFPPGIPIYTGHYHKPHRVPGTNIHYVGSPYQVTRGEEGQAKRLMVLESGTWARVEDISLDIGPRYFSLGGLDHANHQVLYALRPGDRLRLTLADEEAGRQEDTLTALRDAGVAVEIVSPASEGQAPRIENSERLSPSDLLRAYADATGMSGESLQCGLHLLQSAVPATNNEPSATTLEFHRVEVENFLSFHETVSYPLVDRGVVVISGSVDGAGFESNGAGKSALALSAFWAITGSMDARAEGGARPGSGRGLSAQAVVHHGARAARVRVEGAVNGVPFIVERTAKKRGSSLRFWLDGEDRTKLELRLTQAEIDQALGSELLGKTVFYGQSEVNALLEAGDKAFKDELGKLVDVSVWEMARQAVSKEQASLKASLTSAAAELEVRASYETRLSRARSNVKQATEQGRQWAAERVLRMEAWLSESTRLQRRVQTLLQEAAGLADAVRRRLAELESGAPAEAEARTDAAAEAAEASGVSVLDLEEARIRARDLRESADRALLERGTRLAVLNEATRKLSEFKGVAGAGDAGHQHDTESPTCDRCLQPISAEHAAASLARLRTERAEAARGLEQAEVIAQERVSAAERAAKTCTALETALLEAQARRALTAQRAQHARDLDQRRMQQRLQRGRDCLSDLVAAIDALERGSADLEAAAGRVRGAVGARLASQAVGLHLAGAGPGSIVATDTNPHTQRIAELLDSVADEARRVAALRARVSGVEEKLGLLKPVYEACRPTGVINYLIEGLLRDLESITRSFLHELAPSLELELRPWRAAGRAGDKDAAPAAAVVEQIEKVVRVRVPGSAQTRPCAVKQLSGGERRRVALALALGFSGLAARRGLLRSNLLVLDEVTQHLDTEGSARLGRLLPALPQSTILLIAQRGSPIAQSAAVLDLVVKRRGRSTLELGQR</sequence>
<feature type="domain" description="Calcineurin-like phosphoesterase" evidence="2">
    <location>
        <begin position="52"/>
        <end position="138"/>
    </location>
</feature>